<reference evidence="2" key="2">
    <citation type="submission" date="2020-05" db="UniProtKB">
        <authorList>
            <consortium name="EnsemblMetazoa"/>
        </authorList>
    </citation>
    <scope>IDENTIFICATION</scope>
</reference>
<name>A0A084WQD3_ANOSI</name>
<protein>
    <submittedName>
        <fullName evidence="1 2">Transducin-like protein</fullName>
    </submittedName>
</protein>
<dbReference type="VEuPathDB" id="VectorBase:ASIC020672"/>
<dbReference type="EMBL" id="KE525392">
    <property type="protein sequence ID" value="KFB52427.1"/>
    <property type="molecule type" value="Genomic_DNA"/>
</dbReference>
<evidence type="ECO:0000313" key="3">
    <source>
        <dbReference type="Proteomes" id="UP000030765"/>
    </source>
</evidence>
<keyword evidence="3" id="KW-1185">Reference proteome</keyword>
<organism evidence="1">
    <name type="scientific">Anopheles sinensis</name>
    <name type="common">Mosquito</name>
    <dbReference type="NCBI Taxonomy" id="74873"/>
    <lineage>
        <taxon>Eukaryota</taxon>
        <taxon>Metazoa</taxon>
        <taxon>Ecdysozoa</taxon>
        <taxon>Arthropoda</taxon>
        <taxon>Hexapoda</taxon>
        <taxon>Insecta</taxon>
        <taxon>Pterygota</taxon>
        <taxon>Neoptera</taxon>
        <taxon>Endopterygota</taxon>
        <taxon>Diptera</taxon>
        <taxon>Nematocera</taxon>
        <taxon>Culicoidea</taxon>
        <taxon>Culicidae</taxon>
        <taxon>Anophelinae</taxon>
        <taxon>Anopheles</taxon>
    </lineage>
</organism>
<dbReference type="EMBL" id="ATLV01025528">
    <property type="status" value="NOT_ANNOTATED_CDS"/>
    <property type="molecule type" value="Genomic_DNA"/>
</dbReference>
<reference evidence="1 3" key="1">
    <citation type="journal article" date="2014" name="BMC Genomics">
        <title>Genome sequence of Anopheles sinensis provides insight into genetics basis of mosquito competence for malaria parasites.</title>
        <authorList>
            <person name="Zhou D."/>
            <person name="Zhang D."/>
            <person name="Ding G."/>
            <person name="Shi L."/>
            <person name="Hou Q."/>
            <person name="Ye Y."/>
            <person name="Xu Y."/>
            <person name="Zhou H."/>
            <person name="Xiong C."/>
            <person name="Li S."/>
            <person name="Yu J."/>
            <person name="Hong S."/>
            <person name="Yu X."/>
            <person name="Zou P."/>
            <person name="Chen C."/>
            <person name="Chang X."/>
            <person name="Wang W."/>
            <person name="Lv Y."/>
            <person name="Sun Y."/>
            <person name="Ma L."/>
            <person name="Shen B."/>
            <person name="Zhu C."/>
        </authorList>
    </citation>
    <scope>NUCLEOTIDE SEQUENCE [LARGE SCALE GENOMIC DNA]</scope>
</reference>
<dbReference type="Proteomes" id="UP000030765">
    <property type="component" value="Unassembled WGS sequence"/>
</dbReference>
<evidence type="ECO:0000313" key="1">
    <source>
        <dbReference type="EMBL" id="KFB52427.1"/>
    </source>
</evidence>
<dbReference type="EnsemblMetazoa" id="ASIC020672-RA">
    <property type="protein sequence ID" value="ASIC020672-PA"/>
    <property type="gene ID" value="ASIC020672"/>
</dbReference>
<accession>A0A084WQD3</accession>
<sequence>MHSRIVRYQQPRWTNPTNPHHRIAIAIPSADAVIDPHGIGRSLADGNGGTPTPFFARCASPRKAAALVLFSCLGHLGQNSHPKIDNDGAIDVDKRQESAAFLIAYPKRRQRRRRYVDDDDDGYLATV</sequence>
<dbReference type="AlphaFoldDB" id="A0A084WQD3"/>
<gene>
    <name evidence="1" type="ORF">ZHAS_00020672</name>
</gene>
<proteinExistence type="predicted"/>
<evidence type="ECO:0000313" key="2">
    <source>
        <dbReference type="EnsemblMetazoa" id="ASIC020672-PA"/>
    </source>
</evidence>